<evidence type="ECO:0000259" key="1">
    <source>
        <dbReference type="Pfam" id="PF07693"/>
    </source>
</evidence>
<keyword evidence="3" id="KW-1185">Reference proteome</keyword>
<name>A0ABX5HPF0_9GAMM</name>
<feature type="domain" description="KAP NTPase" evidence="1">
    <location>
        <begin position="37"/>
        <end position="270"/>
    </location>
</feature>
<comment type="caution">
    <text evidence="2">The sequence shown here is derived from an EMBL/GenBank/DDBJ whole genome shotgun (WGS) entry which is preliminary data.</text>
</comment>
<dbReference type="RefSeq" id="WP_107884216.1">
    <property type="nucleotide sequence ID" value="NZ_PYSG01000003.1"/>
</dbReference>
<accession>A0ABX5HPF0</accession>
<dbReference type="InterPro" id="IPR027417">
    <property type="entry name" value="P-loop_NTPase"/>
</dbReference>
<sequence length="490" mass="56000">MENSAEQASFINQAKYADWQDKYTFDNCLLKRGEYGEFLADYITGEHDGFVLNLNGGWGSGKTEFLKRFYSLLLKRNHPVIYIDAWESDFSKDPLTVVTSELLTQLETFNYNLDSIEEVERFKKLCGRFIKGLAVGVSAYLSKQYLGDPSIIGNAVQQAISGEPDSLLTVLSTEHQELVSAIQQIRITLGEVAGKLTGGGAKLPVVVLVDELDRCRPNYAIEMLEVIKHFFKTDNFVFVVATDTDQLIHSIAAVYGAGFDAAQYLKRFFDRKASLPEPNLVDYLSSKLQDNEPYSYLYPFPSGFYANLKILEIETIAKLANYYQLKIRDVDQLINKLNSCLRFAQNVGSKKQQIQAICIPALIIGLIEFDRGESFFYKRKNNKSDDLSLRKNTEDEIFEGLKIKDFINLCMSSTQLHIYEELNQYGRKIQVTEVRSYSRIEDLKLGAIHLEVNRWANYMTADISNSYDSSRKYWLWDDYKKAIELAGNIE</sequence>
<reference evidence="2 3" key="1">
    <citation type="submission" date="2018-03" db="EMBL/GenBank/DDBJ databases">
        <authorList>
            <person name="Dailey F.E."/>
        </authorList>
    </citation>
    <scope>NUCLEOTIDE SEQUENCE [LARGE SCALE GENOMIC DNA]</scope>
    <source>
        <strain evidence="2 3">CW7</strain>
    </source>
</reference>
<dbReference type="EMBL" id="PYSG01000003">
    <property type="protein sequence ID" value="PTA48365.1"/>
    <property type="molecule type" value="Genomic_DNA"/>
</dbReference>
<dbReference type="Pfam" id="PF07693">
    <property type="entry name" value="KAP_NTPase"/>
    <property type="match status" value="1"/>
</dbReference>
<dbReference type="Proteomes" id="UP000240506">
    <property type="component" value="Unassembled WGS sequence"/>
</dbReference>
<organism evidence="2 3">
    <name type="scientific">Shewanella morhuae</name>
    <dbReference type="NCBI Taxonomy" id="365591"/>
    <lineage>
        <taxon>Bacteria</taxon>
        <taxon>Pseudomonadati</taxon>
        <taxon>Pseudomonadota</taxon>
        <taxon>Gammaproteobacteria</taxon>
        <taxon>Alteromonadales</taxon>
        <taxon>Shewanellaceae</taxon>
        <taxon>Shewanella</taxon>
    </lineage>
</organism>
<dbReference type="Gene3D" id="3.40.50.300">
    <property type="entry name" value="P-loop containing nucleotide triphosphate hydrolases"/>
    <property type="match status" value="1"/>
</dbReference>
<evidence type="ECO:0000313" key="2">
    <source>
        <dbReference type="EMBL" id="PTA48365.1"/>
    </source>
</evidence>
<protein>
    <recommendedName>
        <fullName evidence="1">KAP NTPase domain-containing protein</fullName>
    </recommendedName>
</protein>
<proteinExistence type="predicted"/>
<dbReference type="SUPFAM" id="SSF52540">
    <property type="entry name" value="P-loop containing nucleoside triphosphate hydrolases"/>
    <property type="match status" value="1"/>
</dbReference>
<evidence type="ECO:0000313" key="3">
    <source>
        <dbReference type="Proteomes" id="UP000240506"/>
    </source>
</evidence>
<dbReference type="InterPro" id="IPR011646">
    <property type="entry name" value="KAP_P-loop"/>
</dbReference>
<reference evidence="2 3" key="2">
    <citation type="submission" date="2018-04" db="EMBL/GenBank/DDBJ databases">
        <title>Genomic sequence of a freshwater isolate of Shewanella morhuae.</title>
        <authorList>
            <person name="Castillo D.E."/>
            <person name="Gram L."/>
        </authorList>
    </citation>
    <scope>NUCLEOTIDE SEQUENCE [LARGE SCALE GENOMIC DNA]</scope>
    <source>
        <strain evidence="2 3">CW7</strain>
    </source>
</reference>
<gene>
    <name evidence="2" type="ORF">C9I43_14740</name>
</gene>